<protein>
    <submittedName>
        <fullName evidence="1">Uncharacterized protein</fullName>
    </submittedName>
</protein>
<evidence type="ECO:0000313" key="2">
    <source>
        <dbReference type="Proteomes" id="UP000026905"/>
    </source>
</evidence>
<keyword evidence="2" id="KW-1185">Reference proteome</keyword>
<dbReference type="GeneID" id="19525292"/>
<evidence type="ECO:0000313" key="1">
    <source>
        <dbReference type="EMBL" id="AHZ10542.1"/>
    </source>
</evidence>
<organism evidence="1 2">
    <name type="scientific">Bacillus phage Hoody T</name>
    <dbReference type="NCBI Taxonomy" id="1486660"/>
    <lineage>
        <taxon>Viruses</taxon>
        <taxon>Duplodnaviria</taxon>
        <taxon>Heunggongvirae</taxon>
        <taxon>Uroviricota</taxon>
        <taxon>Caudoviricetes</taxon>
        <taxon>Herelleviridae</taxon>
        <taxon>Bastillevirinae</taxon>
        <taxon>Bastillevirus</taxon>
        <taxon>Bastillevirus hoodyT</taxon>
    </lineage>
</organism>
<name>A0A024B2C2_9CAUD</name>
<dbReference type="RefSeq" id="YP_009035427.1">
    <property type="nucleotide sequence ID" value="NC_024205.1"/>
</dbReference>
<dbReference type="EMBL" id="KJ489400">
    <property type="protein sequence ID" value="AHZ10542.1"/>
    <property type="molecule type" value="Genomic_DNA"/>
</dbReference>
<proteinExistence type="predicted"/>
<accession>A0A024B2C2</accession>
<sequence>MCAQSSILWVKSMSKCNREMANNGTGGCITCPFAWTEESEQAQNYGCLPCEYDIIKMKEETGHNWACHYDETVMCGGFAKHVKKHRPDLDLTKGGLISYDTWYREGQDVAIHEARRNERADD</sequence>
<dbReference type="Proteomes" id="UP000026905">
    <property type="component" value="Segment"/>
</dbReference>
<reference evidence="2" key="1">
    <citation type="submission" date="2014-09" db="EMBL/GenBank/DDBJ databases">
        <authorList>
            <person name="Sauder A.B."/>
            <person name="McKenzie Q.R."/>
            <person name="Temple L.M."/>
            <person name="Alexis B.K."/>
            <person name="Al-Atrache Z."/>
            <person name="Lewis L.O."/>
            <person name="Loesser-Casey K.E."/>
            <person name="Mitchell K.J."/>
        </authorList>
    </citation>
    <scope>NUCLEOTIDE SEQUENCE [LARGE SCALE GENOMIC DNA]</scope>
</reference>
<dbReference type="KEGG" id="vg:19525292"/>